<proteinExistence type="predicted"/>
<organism evidence="1">
    <name type="scientific">Pseudomonas syringae CC1417</name>
    <dbReference type="NCBI Taxonomy" id="1357272"/>
    <lineage>
        <taxon>Bacteria</taxon>
        <taxon>Pseudomonadati</taxon>
        <taxon>Pseudomonadota</taxon>
        <taxon>Gammaproteobacteria</taxon>
        <taxon>Pseudomonadales</taxon>
        <taxon>Pseudomonadaceae</taxon>
        <taxon>Pseudomonas</taxon>
        <taxon>Pseudomonas syringae</taxon>
    </lineage>
</organism>
<evidence type="ECO:0000313" key="1">
    <source>
        <dbReference type="EMBL" id="XCN67455.1"/>
    </source>
</evidence>
<gene>
    <name evidence="1" type="ORF">N011_23745</name>
</gene>
<dbReference type="EMBL" id="CP159362">
    <property type="protein sequence ID" value="XCN67455.1"/>
    <property type="molecule type" value="Genomic_DNA"/>
</dbReference>
<reference evidence="1" key="1">
    <citation type="journal article" date="2014" name="Genome Announc.">
        <title>Draft Genome Sequences of a Phylogenetically Diverse Suite of Pseudomonas syringae Strains from Multiple Source Populations.</title>
        <authorList>
            <person name="Baltrus D.A."/>
            <person name="Yourstone S."/>
            <person name="Lind A."/>
            <person name="Guilbaud C."/>
            <person name="Sands D.C."/>
            <person name="Jones C.D."/>
            <person name="Morris C.E."/>
            <person name="Dangl J.L."/>
        </authorList>
    </citation>
    <scope>NUCLEOTIDE SEQUENCE</scope>
    <source>
        <strain evidence="1">CC1417</strain>
    </source>
</reference>
<dbReference type="RefSeq" id="WP_024685041.1">
    <property type="nucleotide sequence ID" value="NZ_CP159362.1"/>
</dbReference>
<accession>A0AAU8LH71</accession>
<sequence length="78" mass="8682">MKLEEMDIAPEIKAQAAELVRRVEQSDGLLELATAGGVTEGFLIGLGFLRTLRPHDIDALDNLFNQAMERKMAEARKQ</sequence>
<protein>
    <submittedName>
        <fullName evidence="1">Uncharacterized protein</fullName>
    </submittedName>
</protein>
<dbReference type="AlphaFoldDB" id="A0AAU8LH71"/>
<reference evidence="1" key="2">
    <citation type="submission" date="2024-07" db="EMBL/GenBank/DDBJ databases">
        <title>A complete genome sequence for Pseudomonas syringae CC1417.</title>
        <authorList>
            <person name="Baltrus D.A."/>
        </authorList>
    </citation>
    <scope>NUCLEOTIDE SEQUENCE</scope>
    <source>
        <strain evidence="1">CC1417</strain>
    </source>
</reference>
<name>A0AAU8LH71_PSESX</name>